<comment type="caution">
    <text evidence="2">The sequence shown here is derived from an EMBL/GenBank/DDBJ whole genome shotgun (WGS) entry which is preliminary data.</text>
</comment>
<dbReference type="EMBL" id="SJPN01000001">
    <property type="protein sequence ID" value="TWU07498.1"/>
    <property type="molecule type" value="Genomic_DNA"/>
</dbReference>
<feature type="domain" description="RNA polymerase sigma-70 ECF-like HTH" evidence="1">
    <location>
        <begin position="35"/>
        <end position="213"/>
    </location>
</feature>
<keyword evidence="3" id="KW-1185">Reference proteome</keyword>
<dbReference type="Gene3D" id="1.10.10.10">
    <property type="entry name" value="Winged helix-like DNA-binding domain superfamily/Winged helix DNA-binding domain"/>
    <property type="match status" value="1"/>
</dbReference>
<proteinExistence type="predicted"/>
<dbReference type="InterPro" id="IPR013324">
    <property type="entry name" value="RNA_pol_sigma_r3/r4-like"/>
</dbReference>
<dbReference type="SUPFAM" id="SSF88659">
    <property type="entry name" value="Sigma3 and sigma4 domains of RNA polymerase sigma factors"/>
    <property type="match status" value="1"/>
</dbReference>
<dbReference type="InterPro" id="IPR053812">
    <property type="entry name" value="HTH_Sigma70_ECF-like"/>
</dbReference>
<dbReference type="AlphaFoldDB" id="A0A5C6B6B8"/>
<evidence type="ECO:0000313" key="3">
    <source>
        <dbReference type="Proteomes" id="UP000320176"/>
    </source>
</evidence>
<organism evidence="2 3">
    <name type="scientific">Stieleria varia</name>
    <dbReference type="NCBI Taxonomy" id="2528005"/>
    <lineage>
        <taxon>Bacteria</taxon>
        <taxon>Pseudomonadati</taxon>
        <taxon>Planctomycetota</taxon>
        <taxon>Planctomycetia</taxon>
        <taxon>Pirellulales</taxon>
        <taxon>Pirellulaceae</taxon>
        <taxon>Stieleria</taxon>
    </lineage>
</organism>
<dbReference type="Pfam" id="PF07638">
    <property type="entry name" value="Sigma70_ECF"/>
    <property type="match status" value="1"/>
</dbReference>
<evidence type="ECO:0000259" key="1">
    <source>
        <dbReference type="Pfam" id="PF07638"/>
    </source>
</evidence>
<sequence>MPSMRDNLYRNGFPHELDVTDNDATPDPMDFTHPDAAKKLWETFYHRLCLAVRQRVRNIRRPVASESEVALSAINSFFNRARDGQFPDLADEEELWRLLKTIAIRKTNDLRKHLRAQKRGGNHVVYNQSDLDDEDAPLAGVDAASGREITPALEAELSDLMQVLLERLPDDRHRDVILLKLQGASVPTIAEHLSTTTRTVQRMIKKIEAEWQSDLFDTQ</sequence>
<accession>A0A5C6B6B8</accession>
<dbReference type="Proteomes" id="UP000320176">
    <property type="component" value="Unassembled WGS sequence"/>
</dbReference>
<dbReference type="InterPro" id="IPR036388">
    <property type="entry name" value="WH-like_DNA-bd_sf"/>
</dbReference>
<evidence type="ECO:0000313" key="2">
    <source>
        <dbReference type="EMBL" id="TWU07498.1"/>
    </source>
</evidence>
<protein>
    <submittedName>
        <fullName evidence="2">ECF sigma factor</fullName>
    </submittedName>
</protein>
<name>A0A5C6B6B8_9BACT</name>
<gene>
    <name evidence="2" type="ORF">Pla52n_00710</name>
</gene>
<reference evidence="2 3" key="1">
    <citation type="submission" date="2019-02" db="EMBL/GenBank/DDBJ databases">
        <title>Deep-cultivation of Planctomycetes and their phenomic and genomic characterization uncovers novel biology.</title>
        <authorList>
            <person name="Wiegand S."/>
            <person name="Jogler M."/>
            <person name="Boedeker C."/>
            <person name="Pinto D."/>
            <person name="Vollmers J."/>
            <person name="Rivas-Marin E."/>
            <person name="Kohn T."/>
            <person name="Peeters S.H."/>
            <person name="Heuer A."/>
            <person name="Rast P."/>
            <person name="Oberbeckmann S."/>
            <person name="Bunk B."/>
            <person name="Jeske O."/>
            <person name="Meyerdierks A."/>
            <person name="Storesund J.E."/>
            <person name="Kallscheuer N."/>
            <person name="Luecker S."/>
            <person name="Lage O.M."/>
            <person name="Pohl T."/>
            <person name="Merkel B.J."/>
            <person name="Hornburger P."/>
            <person name="Mueller R.-W."/>
            <person name="Bruemmer F."/>
            <person name="Labrenz M."/>
            <person name="Spormann A.M."/>
            <person name="Op Den Camp H."/>
            <person name="Overmann J."/>
            <person name="Amann R."/>
            <person name="Jetten M.S.M."/>
            <person name="Mascher T."/>
            <person name="Medema M.H."/>
            <person name="Devos D.P."/>
            <person name="Kaster A.-K."/>
            <person name="Ovreas L."/>
            <person name="Rohde M."/>
            <person name="Galperin M.Y."/>
            <person name="Jogler C."/>
        </authorList>
    </citation>
    <scope>NUCLEOTIDE SEQUENCE [LARGE SCALE GENOMIC DNA]</scope>
    <source>
        <strain evidence="2 3">Pla52n</strain>
    </source>
</reference>